<feature type="domain" description="Peptidase A1" evidence="6">
    <location>
        <begin position="30"/>
        <end position="330"/>
    </location>
</feature>
<dbReference type="OrthoDB" id="679966at2759"/>
<dbReference type="CDD" id="cd05476">
    <property type="entry name" value="pepsin_A_like_plant"/>
    <property type="match status" value="1"/>
</dbReference>
<evidence type="ECO:0000256" key="3">
    <source>
        <dbReference type="ARBA" id="ARBA00022750"/>
    </source>
</evidence>
<dbReference type="GO" id="GO:0005576">
    <property type="term" value="C:extracellular region"/>
    <property type="evidence" value="ECO:0007669"/>
    <property type="project" value="TreeGrafter"/>
</dbReference>
<evidence type="ECO:0000259" key="6">
    <source>
        <dbReference type="PROSITE" id="PS51767"/>
    </source>
</evidence>
<dbReference type="PANTHER" id="PTHR47967:SF83">
    <property type="entry name" value="OS05G0375700 PROTEIN"/>
    <property type="match status" value="1"/>
</dbReference>
<dbReference type="GO" id="GO:0004190">
    <property type="term" value="F:aspartic-type endopeptidase activity"/>
    <property type="evidence" value="ECO:0007669"/>
    <property type="project" value="UniProtKB-KW"/>
</dbReference>
<evidence type="ECO:0000256" key="5">
    <source>
        <dbReference type="ARBA" id="ARBA00023180"/>
    </source>
</evidence>
<keyword evidence="2" id="KW-0645">Protease</keyword>
<dbReference type="InterPro" id="IPR034161">
    <property type="entry name" value="Pepsin-like_plant"/>
</dbReference>
<dbReference type="InterPro" id="IPR021109">
    <property type="entry name" value="Peptidase_aspartic_dom_sf"/>
</dbReference>
<evidence type="ECO:0000256" key="2">
    <source>
        <dbReference type="ARBA" id="ARBA00022670"/>
    </source>
</evidence>
<accession>A0A835E531</accession>
<dbReference type="GO" id="GO:0006508">
    <property type="term" value="P:proteolysis"/>
    <property type="evidence" value="ECO:0007669"/>
    <property type="project" value="UniProtKB-KW"/>
</dbReference>
<keyword evidence="5" id="KW-0325">Glycoprotein</keyword>
<dbReference type="Proteomes" id="UP000636709">
    <property type="component" value="Unassembled WGS sequence"/>
</dbReference>
<organism evidence="7 8">
    <name type="scientific">Digitaria exilis</name>
    <dbReference type="NCBI Taxonomy" id="1010633"/>
    <lineage>
        <taxon>Eukaryota</taxon>
        <taxon>Viridiplantae</taxon>
        <taxon>Streptophyta</taxon>
        <taxon>Embryophyta</taxon>
        <taxon>Tracheophyta</taxon>
        <taxon>Spermatophyta</taxon>
        <taxon>Magnoliopsida</taxon>
        <taxon>Liliopsida</taxon>
        <taxon>Poales</taxon>
        <taxon>Poaceae</taxon>
        <taxon>PACMAD clade</taxon>
        <taxon>Panicoideae</taxon>
        <taxon>Panicodae</taxon>
        <taxon>Paniceae</taxon>
        <taxon>Anthephorinae</taxon>
        <taxon>Digitaria</taxon>
    </lineage>
</organism>
<reference evidence="7" key="1">
    <citation type="submission" date="2020-07" db="EMBL/GenBank/DDBJ databases">
        <title>Genome sequence and genetic diversity analysis of an under-domesticated orphan crop, white fonio (Digitaria exilis).</title>
        <authorList>
            <person name="Bennetzen J.L."/>
            <person name="Chen S."/>
            <person name="Ma X."/>
            <person name="Wang X."/>
            <person name="Yssel A.E.J."/>
            <person name="Chaluvadi S.R."/>
            <person name="Johnson M."/>
            <person name="Gangashetty P."/>
            <person name="Hamidou F."/>
            <person name="Sanogo M.D."/>
            <person name="Zwaenepoel A."/>
            <person name="Wallace J."/>
            <person name="Van De Peer Y."/>
            <person name="Van Deynze A."/>
        </authorList>
    </citation>
    <scope>NUCLEOTIDE SEQUENCE</scope>
    <source>
        <tissue evidence="7">Leaves</tissue>
    </source>
</reference>
<dbReference type="InterPro" id="IPR032861">
    <property type="entry name" value="TAXi_N"/>
</dbReference>
<dbReference type="Pfam" id="PF14543">
    <property type="entry name" value="TAXi_N"/>
    <property type="match status" value="1"/>
</dbReference>
<evidence type="ECO:0000313" key="8">
    <source>
        <dbReference type="Proteomes" id="UP000636709"/>
    </source>
</evidence>
<dbReference type="InterPro" id="IPR051708">
    <property type="entry name" value="Plant_Aspart_Prot_A1"/>
</dbReference>
<dbReference type="InterPro" id="IPR032799">
    <property type="entry name" value="TAXi_C"/>
</dbReference>
<dbReference type="Gene3D" id="2.40.70.10">
    <property type="entry name" value="Acid Proteases"/>
    <property type="match status" value="3"/>
</dbReference>
<dbReference type="InterPro" id="IPR033121">
    <property type="entry name" value="PEPTIDASE_A1"/>
</dbReference>
<proteinExistence type="inferred from homology"/>
<keyword evidence="4" id="KW-0378">Hydrolase</keyword>
<comment type="similarity">
    <text evidence="1">Belongs to the peptidase A1 family.</text>
</comment>
<dbReference type="Pfam" id="PF14541">
    <property type="entry name" value="TAXi_C"/>
    <property type="match status" value="1"/>
</dbReference>
<name>A0A835E531_9POAL</name>
<keyword evidence="3" id="KW-0064">Aspartyl protease</keyword>
<comment type="caution">
    <text evidence="7">The sequence shown here is derived from an EMBL/GenBank/DDBJ whole genome shotgun (WGS) entry which is preliminary data.</text>
</comment>
<keyword evidence="8" id="KW-1185">Reference proteome</keyword>
<dbReference type="PROSITE" id="PS51767">
    <property type="entry name" value="PEPTIDASE_A1"/>
    <property type="match status" value="1"/>
</dbReference>
<dbReference type="SUPFAM" id="SSF50630">
    <property type="entry name" value="Acid proteases"/>
    <property type="match status" value="1"/>
</dbReference>
<evidence type="ECO:0000313" key="7">
    <source>
        <dbReference type="EMBL" id="KAF8666904.1"/>
    </source>
</evidence>
<dbReference type="AlphaFoldDB" id="A0A835E531"/>
<protein>
    <recommendedName>
        <fullName evidence="6">Peptidase A1 domain-containing protein</fullName>
    </recommendedName>
</protein>
<evidence type="ECO:0000256" key="1">
    <source>
        <dbReference type="ARBA" id="ARBA00007447"/>
    </source>
</evidence>
<dbReference type="PANTHER" id="PTHR47967">
    <property type="entry name" value="OS07G0603500 PROTEIN-RELATED"/>
    <property type="match status" value="1"/>
</dbReference>
<evidence type="ECO:0000256" key="4">
    <source>
        <dbReference type="ARBA" id="ARBA00022801"/>
    </source>
</evidence>
<gene>
    <name evidence="7" type="ORF">HU200_053432</name>
</gene>
<dbReference type="EMBL" id="JACEFO010002305">
    <property type="protein sequence ID" value="KAF8666904.1"/>
    <property type="molecule type" value="Genomic_DNA"/>
</dbReference>
<sequence length="337" mass="35948">MTRTQRYRLATSSSMDDDATAPVHWATTQYIAEYLIGNPAQQAETIIDTGSNLVWTHRRWLRAGTISGVLDTEEFTFGSSESEATTTLAFGCITSSSLTQGSLDGASGIIGLGRGGLSIVSQLSDSKFGYCLTPYFTDTVGPSHLFVGSSAGLSPNNAPVTSVPFVPNPTDYPYDAFYYLPLTGITAGATTLDVPEDVFELREVGPGQWAGTLIDSGSPFTSLVDVAYQALEDELTRQLGDSLVQPPAQGFDLCVARMDLGRVVPSLVLHFGSGGGDLVVPPENYWGPVDDDTACMLVLESSDSTTTIGNFMQQNKHLLYDLANAVLSFQTADCSSM</sequence>